<dbReference type="Proteomes" id="UP000664859">
    <property type="component" value="Unassembled WGS sequence"/>
</dbReference>
<feature type="compositionally biased region" description="Pro residues" evidence="1">
    <location>
        <begin position="1129"/>
        <end position="1139"/>
    </location>
</feature>
<feature type="region of interest" description="Disordered" evidence="1">
    <location>
        <begin position="855"/>
        <end position="880"/>
    </location>
</feature>
<comment type="caution">
    <text evidence="2">The sequence shown here is derived from an EMBL/GenBank/DDBJ whole genome shotgun (WGS) entry which is preliminary data.</text>
</comment>
<sequence length="2087" mass="213052">MLHSWLRHRYVPTVATLVTEDADSSCLENSLTLEQLLGAFARAPDNTVPFRSAQRNYTLPTYGLRFVRGRTMGQVPTDMAVFDDQLATAAAWHPSDGDALAQLPLLTDPKQVSEALAGASLESQAWYRRYREELEEGLSGREHTLLECPAVLMMVVSSTEASGDVMACFEELMSSRHLPPPYQRAQYDPAGALPLYVLLHDVCKVLSAGLLRTHTHQAAAAKVDHNVLLQRMRSAFPPGQCRLLVVNDLPAESANTAQPDLWAEVCSRGAGGPAPQGVKGRRLSPDSLSELHKFVQAVAIQDVLPHMERRMATLNTTVTSQLRPAAAATSHRSALSVSRTRCSLRKGVKNVLKSWWRKPGGDTGGQGPNSAGMQSPEGGAGGVWRGAGATVQYPHDRIQSQIRLLADTAFIMQDYETAYGMYRMARDDFKADRALLHYAAACEGAALAAALLDTAEGARRRDPDALFAAAADAYERKACEAPSAFPLGGSGGSTPGPSAPATPSAAAAAAGAAAAGSGALSWDPLAARLATRVALLQLDIQQLATAAALAAGTPPPPAAGDEAAAEAAARAGARENALAAAVLLEAAAWQYLRRRAARRFAFHCVMAANVYAAGSTAANRRDLLPHAARCYGTALGLYQGVGGGWGAMKAHVHSMLASLGRNSAAIQLLAMLLSAPRPDAVDGANADDGGSNSKQQYLSSAQRQQHSGLLEALGQLCREDRAAARAAARAWARHGGQGPVDVTLTAEGNRGVQVQDTGVDLIGLMDAESRHAHPHGVDERICFIELALPFAPPSLIQMLPEGTAAGGEGDAPPLDPVPGGGRDWVGALKSALAAELAAEAAFARGEGGWLDVSVRGREGEGGGGGGGGGGGRAKGRRAGKVPRPVWRATGEVILVRVVLCNPLAVPLSLEELQLLVDCRLTEAPEALPLPDSPAAIATIASSTKPGTCMAVSTEQLEHHLDSFAGGMGGWAQPPEAGGGGGGAQHVLVEGRALLLQPMERRAVVLRACPLAKGLISFTGLRWRLPQAGGVWAEHALQRRGPLLQDTQEHRAMRARAPDTSLQAAVVGAMPRLECTVEGVPPTLLQGEVARARLTVTNSGGAPAGGICLKTTLPWVALEPLAAPQSPNSPQQPPPPPPTAPLGCAIGASGTALRLPLPGPLLQPGETRAVTLWVRGRGGGRQALGLLLRYKRGGDGGGGGGGSSGGGATLAAFERFVPVALDLCVLPSLSVAASVLPAYAAPREYVLSLEVTNYRAGGAALPVAAAAAAPVGVCAPFSDDRDMLVRSVCAVSRYWRMEPLGVRRGGGSGNGSKAGGESDSEAAMCHWQERLSLHYRLYPAPEPPPVTADEPPGGMDGAAAAAAAAAAPPLAAAPRPVHSDCVLYDDGEGAGGTSAASPCLPLLCLEAAAAALAQAEARRAQRLAAEEAAQNGEGAPATIQAIRRRNDARRALDGLRRAEAERAERWGRERHPHPASPSALCPAGASTLNLVVQWAAPGGRAGQHHVRGLVIRPQGVERQCPLVLTLEYAREARGGAGGGLPEVPVTLCVTNRLNAPDAAVTFTYEARPDDGPRRASAAPAAAAAPAKPALLHRFVWDGPTRGGVAALAPGATHCVALRARFLQAGVFDLNRFRFVVEFVTGRVTFVFPSQYLIRVARGEGGGDGAAAEGGSGDAAAAAVLRHPQQLPAGGGGGSGGGGGGADAGGSLGMQPSLLPPPPPLHQPALHASSSSGSAEPPFADALQHSDSSGTPPPPLWQQQHLPHVQQAHTLLPSPAAGDQRSQNGSSSSSGGSARAHALPDAADLFGAADGGEWHMPPAAQDLSAAAAAEAAGADVTAPTTATAPPPFPPSESHISGSDALPPPPPHHRAVDSCLQQDVDLSMSDHWGVRPAAAHSPEPLSSAADAVGGGAASGSGSAPLGVDLFAAAAHVPPPAFAKPDDGADWLADFASPAPSADAAAAAAAHPGAAAAAAAAAAADVFATAPLPAASSPLPLQKTPFHSAPAAVADGPLDLFGGFGSDGDSAAAFAANSWPPAPGALAAAELTGDGSDDAAADLFGDARGAPAWPPPAAADAARDSGAAAGSASPS</sequence>
<feature type="region of interest" description="Disordered" evidence="1">
    <location>
        <begin position="1887"/>
        <end position="1911"/>
    </location>
</feature>
<feature type="region of interest" description="Disordered" evidence="1">
    <location>
        <begin position="1822"/>
        <end position="1869"/>
    </location>
</feature>
<reference evidence="2" key="1">
    <citation type="submission" date="2021-02" db="EMBL/GenBank/DDBJ databases">
        <title>First Annotated Genome of the Yellow-green Alga Tribonema minus.</title>
        <authorList>
            <person name="Mahan K.M."/>
        </authorList>
    </citation>
    <scope>NUCLEOTIDE SEQUENCE</scope>
    <source>
        <strain evidence="2">UTEX B ZZ1240</strain>
    </source>
</reference>
<keyword evidence="3" id="KW-1185">Reference proteome</keyword>
<feature type="compositionally biased region" description="Low complexity" evidence="1">
    <location>
        <begin position="1783"/>
        <end position="1795"/>
    </location>
</feature>
<accession>A0A835YYI3</accession>
<feature type="region of interest" description="Disordered" evidence="1">
    <location>
        <begin position="1121"/>
        <end position="1143"/>
    </location>
</feature>
<dbReference type="GO" id="GO:1990072">
    <property type="term" value="C:TRAPPIII protein complex"/>
    <property type="evidence" value="ECO:0007669"/>
    <property type="project" value="TreeGrafter"/>
</dbReference>
<feature type="compositionally biased region" description="Gly residues" evidence="1">
    <location>
        <begin position="1687"/>
        <end position="1706"/>
    </location>
</feature>
<feature type="compositionally biased region" description="Low complexity" evidence="1">
    <location>
        <begin position="681"/>
        <end position="690"/>
    </location>
</feature>
<protein>
    <submittedName>
        <fullName evidence="2">ER-golgi trafficking TRAPP I complex 85 kDa subunit-domain-containing protein</fullName>
    </submittedName>
</protein>
<evidence type="ECO:0000313" key="3">
    <source>
        <dbReference type="Proteomes" id="UP000664859"/>
    </source>
</evidence>
<feature type="compositionally biased region" description="Low complexity" evidence="1">
    <location>
        <begin position="2070"/>
        <end position="2087"/>
    </location>
</feature>
<dbReference type="PANTHER" id="PTHR12975">
    <property type="entry name" value="TRANSPORT PROTEIN TRAPP"/>
    <property type="match status" value="1"/>
</dbReference>
<dbReference type="EMBL" id="JAFCMP010000246">
    <property type="protein sequence ID" value="KAG5182392.1"/>
    <property type="molecule type" value="Genomic_DNA"/>
</dbReference>
<feature type="region of interest" description="Disordered" evidence="1">
    <location>
        <begin position="800"/>
        <end position="819"/>
    </location>
</feature>
<feature type="compositionally biased region" description="Polar residues" evidence="1">
    <location>
        <begin position="691"/>
        <end position="701"/>
    </location>
</feature>
<dbReference type="OrthoDB" id="437922at2759"/>
<gene>
    <name evidence="2" type="ORF">JKP88DRAFT_263216</name>
</gene>
<evidence type="ECO:0000313" key="2">
    <source>
        <dbReference type="EMBL" id="KAG5182392.1"/>
    </source>
</evidence>
<feature type="region of interest" description="Disordered" evidence="1">
    <location>
        <begin position="681"/>
        <end position="701"/>
    </location>
</feature>
<feature type="compositionally biased region" description="Low complexity" evidence="1">
    <location>
        <begin position="1822"/>
        <end position="1841"/>
    </location>
</feature>
<feature type="region of interest" description="Disordered" evidence="1">
    <location>
        <begin position="355"/>
        <end position="381"/>
    </location>
</feature>
<proteinExistence type="predicted"/>
<feature type="region of interest" description="Disordered" evidence="1">
    <location>
        <begin position="1683"/>
        <end position="1757"/>
    </location>
</feature>
<name>A0A835YYI3_9STRA</name>
<feature type="region of interest" description="Disordered" evidence="1">
    <location>
        <begin position="2049"/>
        <end position="2087"/>
    </location>
</feature>
<dbReference type="PANTHER" id="PTHR12975:SF6">
    <property type="entry name" value="TRAFFICKING PROTEIN PARTICLE COMPLEX SUBUNIT 8"/>
    <property type="match status" value="1"/>
</dbReference>
<feature type="compositionally biased region" description="Gly residues" evidence="1">
    <location>
        <begin position="861"/>
        <end position="872"/>
    </location>
</feature>
<dbReference type="Pfam" id="PF12739">
    <property type="entry name" value="TRAPPC-Trs85"/>
    <property type="match status" value="1"/>
</dbReference>
<feature type="region of interest" description="Disordered" evidence="1">
    <location>
        <begin position="1772"/>
        <end position="1795"/>
    </location>
</feature>
<organism evidence="2 3">
    <name type="scientific">Tribonema minus</name>
    <dbReference type="NCBI Taxonomy" id="303371"/>
    <lineage>
        <taxon>Eukaryota</taxon>
        <taxon>Sar</taxon>
        <taxon>Stramenopiles</taxon>
        <taxon>Ochrophyta</taxon>
        <taxon>PX clade</taxon>
        <taxon>Xanthophyceae</taxon>
        <taxon>Tribonematales</taxon>
        <taxon>Tribonemataceae</taxon>
        <taxon>Tribonema</taxon>
    </lineage>
</organism>
<dbReference type="InterPro" id="IPR024420">
    <property type="entry name" value="TRAPP_III_complex_Trs85"/>
</dbReference>
<evidence type="ECO:0000256" key="1">
    <source>
        <dbReference type="SAM" id="MobiDB-lite"/>
    </source>
</evidence>